<evidence type="ECO:0000313" key="3">
    <source>
        <dbReference type="Proteomes" id="UP001589654"/>
    </source>
</evidence>
<evidence type="ECO:0000313" key="2">
    <source>
        <dbReference type="EMBL" id="MFB9211050.1"/>
    </source>
</evidence>
<evidence type="ECO:0000256" key="1">
    <source>
        <dbReference type="SAM" id="Phobius"/>
    </source>
</evidence>
<dbReference type="RefSeq" id="WP_290249649.1">
    <property type="nucleotide sequence ID" value="NZ_JAUFQT010000002.1"/>
</dbReference>
<feature type="transmembrane region" description="Helical" evidence="1">
    <location>
        <begin position="42"/>
        <end position="64"/>
    </location>
</feature>
<feature type="transmembrane region" description="Helical" evidence="1">
    <location>
        <begin position="329"/>
        <end position="350"/>
    </location>
</feature>
<feature type="transmembrane region" description="Helical" evidence="1">
    <location>
        <begin position="102"/>
        <end position="123"/>
    </location>
</feature>
<dbReference type="EMBL" id="JBHMEW010000039">
    <property type="protein sequence ID" value="MFB9211050.1"/>
    <property type="molecule type" value="Genomic_DNA"/>
</dbReference>
<organism evidence="2 3">
    <name type="scientific">Echinicola jeungdonensis</name>
    <dbReference type="NCBI Taxonomy" id="709343"/>
    <lineage>
        <taxon>Bacteria</taxon>
        <taxon>Pseudomonadati</taxon>
        <taxon>Bacteroidota</taxon>
        <taxon>Cytophagia</taxon>
        <taxon>Cytophagales</taxon>
        <taxon>Cyclobacteriaceae</taxon>
        <taxon>Echinicola</taxon>
    </lineage>
</organism>
<proteinExistence type="predicted"/>
<dbReference type="Pfam" id="PF05684">
    <property type="entry name" value="DUF819"/>
    <property type="match status" value="1"/>
</dbReference>
<comment type="caution">
    <text evidence="2">The sequence shown here is derived from an EMBL/GenBank/DDBJ whole genome shotgun (WGS) entry which is preliminary data.</text>
</comment>
<dbReference type="PANTHER" id="PTHR34289">
    <property type="entry name" value="PROTEIN, PUTATIVE (DUF819)-RELATED"/>
    <property type="match status" value="1"/>
</dbReference>
<dbReference type="PRINTS" id="PR00173">
    <property type="entry name" value="EDTRNSPORT"/>
</dbReference>
<keyword evidence="1" id="KW-0812">Transmembrane</keyword>
<dbReference type="PANTHER" id="PTHR34289:SF8">
    <property type="entry name" value="DUF819 DOMAIN-CONTAINING PROTEIN"/>
    <property type="match status" value="1"/>
</dbReference>
<keyword evidence="1" id="KW-0472">Membrane</keyword>
<name>A0ABV5J2P2_9BACT</name>
<accession>A0ABV5J2P2</accession>
<feature type="transmembrane region" description="Helical" evidence="1">
    <location>
        <begin position="12"/>
        <end position="30"/>
    </location>
</feature>
<sequence length="417" mass="44353">MQESTPLVTNDAVVLGILLGILGFVFSTASSQKLFWKKFYRVVPTVLLCYFIPSILNSAGIISGKSSQLYHMASRYLLPASLVLLTLCIDLKSILKLGPKALMMFLAGSFGIVLGGPIAVLVVSTVDPNVVGGTGPEEVWRGLATIAGSWIGGGANQTAMLKTFGASPALFSQMIAVDVVIANLWLAFLLYWAAKPKQIDKLFKADSSAIEELKKKVEAYRGSIMKIPSMADTFMVLGVGFGITGLAHAAADILAPWIGSNYPQWSHYSLDSPFFWIVVIATTGGLGLSFTKARRLEGAGASRIGSVLLYVLVATVGMQMDLLSIFDNLTLFLVGLIWMLVHVSIMLVVAYWIKAPFFFIAVGSQANIGGAASAPIVASAFNPSLAPVGVLLAVFGYAVGTYGAYLCGILLQMVSNM</sequence>
<keyword evidence="3" id="KW-1185">Reference proteome</keyword>
<feature type="transmembrane region" description="Helical" evidence="1">
    <location>
        <begin position="170"/>
        <end position="194"/>
    </location>
</feature>
<feature type="transmembrane region" description="Helical" evidence="1">
    <location>
        <begin position="390"/>
        <end position="411"/>
    </location>
</feature>
<dbReference type="InterPro" id="IPR008537">
    <property type="entry name" value="DUF819"/>
</dbReference>
<gene>
    <name evidence="2" type="ORF">ACFFUR_04470</name>
</gene>
<protein>
    <submittedName>
        <fullName evidence="2">DUF819 domain-containing protein</fullName>
    </submittedName>
</protein>
<dbReference type="Proteomes" id="UP001589654">
    <property type="component" value="Unassembled WGS sequence"/>
</dbReference>
<feature type="transmembrane region" description="Helical" evidence="1">
    <location>
        <begin position="234"/>
        <end position="254"/>
    </location>
</feature>
<feature type="transmembrane region" description="Helical" evidence="1">
    <location>
        <begin position="357"/>
        <end position="378"/>
    </location>
</feature>
<feature type="transmembrane region" description="Helical" evidence="1">
    <location>
        <begin position="76"/>
        <end position="95"/>
    </location>
</feature>
<keyword evidence="1" id="KW-1133">Transmembrane helix</keyword>
<reference evidence="2 3" key="1">
    <citation type="submission" date="2024-09" db="EMBL/GenBank/DDBJ databases">
        <authorList>
            <person name="Sun Q."/>
            <person name="Mori K."/>
        </authorList>
    </citation>
    <scope>NUCLEOTIDE SEQUENCE [LARGE SCALE GENOMIC DNA]</scope>
    <source>
        <strain evidence="2 3">CECT 7682</strain>
    </source>
</reference>
<feature type="transmembrane region" description="Helical" evidence="1">
    <location>
        <begin position="274"/>
        <end position="291"/>
    </location>
</feature>
<feature type="transmembrane region" description="Helical" evidence="1">
    <location>
        <begin position="303"/>
        <end position="323"/>
    </location>
</feature>